<proteinExistence type="predicted"/>
<dbReference type="AlphaFoldDB" id="A0AAV3XY64"/>
<gene>
    <name evidence="1" type="ORF">PoB_000640100</name>
</gene>
<evidence type="ECO:0000313" key="2">
    <source>
        <dbReference type="Proteomes" id="UP000735302"/>
    </source>
</evidence>
<comment type="caution">
    <text evidence="1">The sequence shown here is derived from an EMBL/GenBank/DDBJ whole genome shotgun (WGS) entry which is preliminary data.</text>
</comment>
<dbReference type="Proteomes" id="UP000735302">
    <property type="component" value="Unassembled WGS sequence"/>
</dbReference>
<organism evidence="1 2">
    <name type="scientific">Plakobranchus ocellatus</name>
    <dbReference type="NCBI Taxonomy" id="259542"/>
    <lineage>
        <taxon>Eukaryota</taxon>
        <taxon>Metazoa</taxon>
        <taxon>Spiralia</taxon>
        <taxon>Lophotrochozoa</taxon>
        <taxon>Mollusca</taxon>
        <taxon>Gastropoda</taxon>
        <taxon>Heterobranchia</taxon>
        <taxon>Euthyneura</taxon>
        <taxon>Panpulmonata</taxon>
        <taxon>Sacoglossa</taxon>
        <taxon>Placobranchoidea</taxon>
        <taxon>Plakobranchidae</taxon>
        <taxon>Plakobranchus</taxon>
    </lineage>
</organism>
<protein>
    <submittedName>
        <fullName evidence="1">Uncharacterized protein</fullName>
    </submittedName>
</protein>
<evidence type="ECO:0000313" key="1">
    <source>
        <dbReference type="EMBL" id="GFN79895.1"/>
    </source>
</evidence>
<dbReference type="EMBL" id="BLXT01000744">
    <property type="protein sequence ID" value="GFN79895.1"/>
    <property type="molecule type" value="Genomic_DNA"/>
</dbReference>
<name>A0AAV3XY64_9GAST</name>
<keyword evidence="2" id="KW-1185">Reference proteome</keyword>
<sequence length="113" mass="12855">MGQTTGQGPNNPKWTEASDLTCCCGQTDDLSNYIGRQKLAPKLESMSVFSPQSRETTEFDKRKATADFFLSQSLSLRWQLQTTNNCMMNTDHNKTLRCWVHTIPQSESPYITE</sequence>
<accession>A0AAV3XY64</accession>
<reference evidence="1 2" key="1">
    <citation type="journal article" date="2021" name="Elife">
        <title>Chloroplast acquisition without the gene transfer in kleptoplastic sea slugs, Plakobranchus ocellatus.</title>
        <authorList>
            <person name="Maeda T."/>
            <person name="Takahashi S."/>
            <person name="Yoshida T."/>
            <person name="Shimamura S."/>
            <person name="Takaki Y."/>
            <person name="Nagai Y."/>
            <person name="Toyoda A."/>
            <person name="Suzuki Y."/>
            <person name="Arimoto A."/>
            <person name="Ishii H."/>
            <person name="Satoh N."/>
            <person name="Nishiyama T."/>
            <person name="Hasebe M."/>
            <person name="Maruyama T."/>
            <person name="Minagawa J."/>
            <person name="Obokata J."/>
            <person name="Shigenobu S."/>
        </authorList>
    </citation>
    <scope>NUCLEOTIDE SEQUENCE [LARGE SCALE GENOMIC DNA]</scope>
</reference>